<evidence type="ECO:0000259" key="16">
    <source>
        <dbReference type="PROSITE" id="PS50885"/>
    </source>
</evidence>
<dbReference type="SUPFAM" id="SSF55874">
    <property type="entry name" value="ATPase domain of HSP90 chaperone/DNA topoisomerase II/histidine kinase"/>
    <property type="match status" value="1"/>
</dbReference>
<evidence type="ECO:0000313" key="20">
    <source>
        <dbReference type="Proteomes" id="UP000502287"/>
    </source>
</evidence>
<dbReference type="GO" id="GO:0005524">
    <property type="term" value="F:ATP binding"/>
    <property type="evidence" value="ECO:0007669"/>
    <property type="project" value="UniProtKB-KW"/>
</dbReference>
<dbReference type="SMART" id="SM00387">
    <property type="entry name" value="HATPase_c"/>
    <property type="match status" value="1"/>
</dbReference>
<dbReference type="GO" id="GO:0005886">
    <property type="term" value="C:plasma membrane"/>
    <property type="evidence" value="ECO:0007669"/>
    <property type="project" value="UniProtKB-SubCell"/>
</dbReference>
<dbReference type="PANTHER" id="PTHR45528:SF1">
    <property type="entry name" value="SENSOR HISTIDINE KINASE CPXA"/>
    <property type="match status" value="1"/>
</dbReference>
<proteinExistence type="predicted"/>
<accession>A0AAE7C2J2</accession>
<evidence type="ECO:0000256" key="2">
    <source>
        <dbReference type="ARBA" id="ARBA00004651"/>
    </source>
</evidence>
<evidence type="ECO:0000256" key="7">
    <source>
        <dbReference type="ARBA" id="ARBA00022692"/>
    </source>
</evidence>
<keyword evidence="8" id="KW-0547">Nucleotide-binding</keyword>
<dbReference type="InterPro" id="IPR050398">
    <property type="entry name" value="HssS/ArlS-like"/>
</dbReference>
<dbReference type="Pfam" id="PF02518">
    <property type="entry name" value="HATPase_c"/>
    <property type="match status" value="1"/>
</dbReference>
<feature type="domain" description="HAMP" evidence="16">
    <location>
        <begin position="186"/>
        <end position="240"/>
    </location>
</feature>
<dbReference type="GO" id="GO:0000155">
    <property type="term" value="F:phosphorelay sensor kinase activity"/>
    <property type="evidence" value="ECO:0007669"/>
    <property type="project" value="InterPro"/>
</dbReference>
<organism evidence="17 20">
    <name type="scientific">Frederiksenia canicola</name>
    <dbReference type="NCBI Taxonomy" id="123824"/>
    <lineage>
        <taxon>Bacteria</taxon>
        <taxon>Pseudomonadati</taxon>
        <taxon>Pseudomonadota</taxon>
        <taxon>Gammaproteobacteria</taxon>
        <taxon>Pasteurellales</taxon>
        <taxon>Pasteurellaceae</taxon>
        <taxon>Frederiksenia</taxon>
    </lineage>
</organism>
<dbReference type="InterPro" id="IPR003660">
    <property type="entry name" value="HAMP_dom"/>
</dbReference>
<feature type="domain" description="Histidine kinase" evidence="15">
    <location>
        <begin position="248"/>
        <end position="461"/>
    </location>
</feature>
<comment type="subcellular location">
    <subcellularLocation>
        <location evidence="2">Cell membrane</location>
        <topology evidence="2">Multi-pass membrane protein</topology>
    </subcellularLocation>
</comment>
<dbReference type="FunFam" id="3.30.565.10:FF:000011">
    <property type="entry name" value="Sensor histidine kinase CpxA"/>
    <property type="match status" value="1"/>
</dbReference>
<dbReference type="EMBL" id="RKQT01000001">
    <property type="protein sequence ID" value="RPE96141.1"/>
    <property type="molecule type" value="Genomic_DNA"/>
</dbReference>
<name>A0AAE7C2J2_9PAST</name>
<keyword evidence="12" id="KW-0902">Two-component regulatory system</keyword>
<comment type="catalytic activity">
    <reaction evidence="1">
        <text>ATP + protein L-histidine = ADP + protein N-phospho-L-histidine.</text>
        <dbReference type="EC" id="2.7.13.3"/>
    </reaction>
</comment>
<dbReference type="Proteomes" id="UP000276901">
    <property type="component" value="Unassembled WGS sequence"/>
</dbReference>
<dbReference type="SUPFAM" id="SSF47384">
    <property type="entry name" value="Homodimeric domain of signal transducing histidine kinase"/>
    <property type="match status" value="1"/>
</dbReference>
<dbReference type="PROSITE" id="PS50885">
    <property type="entry name" value="HAMP"/>
    <property type="match status" value="1"/>
</dbReference>
<keyword evidence="5" id="KW-0597">Phosphoprotein</keyword>
<keyword evidence="9 17" id="KW-0418">Kinase</keyword>
<evidence type="ECO:0000256" key="13">
    <source>
        <dbReference type="ARBA" id="ARBA00023136"/>
    </source>
</evidence>
<evidence type="ECO:0000256" key="14">
    <source>
        <dbReference type="SAM" id="Phobius"/>
    </source>
</evidence>
<dbReference type="InterPro" id="IPR036890">
    <property type="entry name" value="HATPase_C_sf"/>
</dbReference>
<dbReference type="InterPro" id="IPR036097">
    <property type="entry name" value="HisK_dim/P_sf"/>
</dbReference>
<evidence type="ECO:0000313" key="19">
    <source>
        <dbReference type="Proteomes" id="UP000276901"/>
    </source>
</evidence>
<dbReference type="SMART" id="SM00304">
    <property type="entry name" value="HAMP"/>
    <property type="match status" value="1"/>
</dbReference>
<keyword evidence="7 14" id="KW-0812">Transmembrane</keyword>
<reference evidence="18 19" key="2">
    <citation type="submission" date="2018-11" db="EMBL/GenBank/DDBJ databases">
        <title>Genomic Encyclopedia of Type Strains, Phase IV (KMG-IV): sequencing the most valuable type-strain genomes for metagenomic binning, comparative biology and taxonomic classification.</title>
        <authorList>
            <person name="Goeker M."/>
        </authorList>
    </citation>
    <scope>NUCLEOTIDE SEQUENCE [LARGE SCALE GENOMIC DNA]</scope>
    <source>
        <strain evidence="18 19">DSM 25797</strain>
    </source>
</reference>
<feature type="transmembrane region" description="Helical" evidence="14">
    <location>
        <begin position="20"/>
        <end position="40"/>
    </location>
</feature>
<dbReference type="InterPro" id="IPR003661">
    <property type="entry name" value="HisK_dim/P_dom"/>
</dbReference>
<feature type="transmembrane region" description="Helical" evidence="14">
    <location>
        <begin position="168"/>
        <end position="186"/>
    </location>
</feature>
<dbReference type="InterPro" id="IPR004358">
    <property type="entry name" value="Sig_transdc_His_kin-like_C"/>
</dbReference>
<dbReference type="CDD" id="cd00082">
    <property type="entry name" value="HisKA"/>
    <property type="match status" value="1"/>
</dbReference>
<dbReference type="InterPro" id="IPR038515">
    <property type="entry name" value="CpxA_peri_sf"/>
</dbReference>
<dbReference type="InterPro" id="IPR005467">
    <property type="entry name" value="His_kinase_dom"/>
</dbReference>
<evidence type="ECO:0000313" key="17">
    <source>
        <dbReference type="EMBL" id="QIM65416.1"/>
    </source>
</evidence>
<keyword evidence="4" id="KW-1003">Cell membrane</keyword>
<evidence type="ECO:0000256" key="6">
    <source>
        <dbReference type="ARBA" id="ARBA00022679"/>
    </source>
</evidence>
<evidence type="ECO:0000256" key="4">
    <source>
        <dbReference type="ARBA" id="ARBA00022475"/>
    </source>
</evidence>
<dbReference type="NCBIfam" id="NF007007">
    <property type="entry name" value="PRK09470.1"/>
    <property type="match status" value="1"/>
</dbReference>
<evidence type="ECO:0000313" key="18">
    <source>
        <dbReference type="EMBL" id="RPE96141.1"/>
    </source>
</evidence>
<keyword evidence="13 14" id="KW-0472">Membrane</keyword>
<dbReference type="SMART" id="SM00388">
    <property type="entry name" value="HisKA"/>
    <property type="match status" value="1"/>
</dbReference>
<dbReference type="PANTHER" id="PTHR45528">
    <property type="entry name" value="SENSOR HISTIDINE KINASE CPXA"/>
    <property type="match status" value="1"/>
</dbReference>
<evidence type="ECO:0000256" key="8">
    <source>
        <dbReference type="ARBA" id="ARBA00022741"/>
    </source>
</evidence>
<dbReference type="Proteomes" id="UP000502287">
    <property type="component" value="Chromosome"/>
</dbReference>
<dbReference type="Gene3D" id="3.30.450.210">
    <property type="entry name" value="Two-component sensor protein CpxA, periplasmic domain"/>
    <property type="match status" value="1"/>
</dbReference>
<dbReference type="Gene3D" id="1.10.287.130">
    <property type="match status" value="1"/>
</dbReference>
<gene>
    <name evidence="17" type="ORF">A4G17_08170</name>
    <name evidence="18" type="ORF">EDC49_0525</name>
</gene>
<evidence type="ECO:0000256" key="11">
    <source>
        <dbReference type="ARBA" id="ARBA00022989"/>
    </source>
</evidence>
<dbReference type="InterPro" id="IPR003594">
    <property type="entry name" value="HATPase_dom"/>
</dbReference>
<evidence type="ECO:0000256" key="9">
    <source>
        <dbReference type="ARBA" id="ARBA00022777"/>
    </source>
</evidence>
<evidence type="ECO:0000256" key="5">
    <source>
        <dbReference type="ARBA" id="ARBA00022553"/>
    </source>
</evidence>
<dbReference type="CDD" id="cd06225">
    <property type="entry name" value="HAMP"/>
    <property type="match status" value="1"/>
</dbReference>
<keyword evidence="10" id="KW-0067">ATP-binding</keyword>
<dbReference type="Pfam" id="PF00512">
    <property type="entry name" value="HisKA"/>
    <property type="match status" value="1"/>
</dbReference>
<dbReference type="EMBL" id="CP015029">
    <property type="protein sequence ID" value="QIM65416.1"/>
    <property type="molecule type" value="Genomic_DNA"/>
</dbReference>
<dbReference type="InterPro" id="IPR058125">
    <property type="entry name" value="CpxA"/>
</dbReference>
<dbReference type="KEGG" id="fcl:A4G17_08170"/>
<keyword evidence="19" id="KW-1185">Reference proteome</keyword>
<evidence type="ECO:0000259" key="15">
    <source>
        <dbReference type="PROSITE" id="PS50109"/>
    </source>
</evidence>
<dbReference type="SUPFAM" id="SSF158472">
    <property type="entry name" value="HAMP domain-like"/>
    <property type="match status" value="1"/>
</dbReference>
<dbReference type="PRINTS" id="PR00344">
    <property type="entry name" value="BCTRLSENSOR"/>
</dbReference>
<keyword evidence="6" id="KW-0808">Transferase</keyword>
<dbReference type="Pfam" id="PF00672">
    <property type="entry name" value="HAMP"/>
    <property type="match status" value="1"/>
</dbReference>
<evidence type="ECO:0000256" key="1">
    <source>
        <dbReference type="ARBA" id="ARBA00000085"/>
    </source>
</evidence>
<evidence type="ECO:0000256" key="10">
    <source>
        <dbReference type="ARBA" id="ARBA00022840"/>
    </source>
</evidence>
<protein>
    <recommendedName>
        <fullName evidence="3">histidine kinase</fullName>
        <ecNumber evidence="3">2.7.13.3</ecNumber>
    </recommendedName>
</protein>
<dbReference type="EC" id="2.7.13.3" evidence="3"/>
<dbReference type="AlphaFoldDB" id="A0AAE7C2J2"/>
<dbReference type="PROSITE" id="PS50109">
    <property type="entry name" value="HIS_KIN"/>
    <property type="match status" value="1"/>
</dbReference>
<reference evidence="17 20" key="1">
    <citation type="submission" date="2016-03" db="EMBL/GenBank/DDBJ databases">
        <authorList>
            <person name="Hansen M.J."/>
            <person name="Bojesen A.M."/>
            <person name="Planet P."/>
        </authorList>
    </citation>
    <scope>NUCLEOTIDE SEQUENCE [LARGE SCALE GENOMIC DNA]</scope>
    <source>
        <strain evidence="17 20">HPA 21</strain>
    </source>
</reference>
<dbReference type="RefSeq" id="WP_123956056.1">
    <property type="nucleotide sequence ID" value="NZ_CP015029.1"/>
</dbReference>
<evidence type="ECO:0000256" key="3">
    <source>
        <dbReference type="ARBA" id="ARBA00012438"/>
    </source>
</evidence>
<dbReference type="Gene3D" id="3.30.565.10">
    <property type="entry name" value="Histidine kinase-like ATPase, C-terminal domain"/>
    <property type="match status" value="1"/>
</dbReference>
<sequence length="462" mass="53424">MFYLWNKFKVLRNYFAFQIFSYFFIIFFSLLSIVLVLPYFDARTFNPIEEKEYTFFSNETLNARLEFNLDEVFRRNLSLKTQNGYDVILLEPQSNIVSGINSEHLNAFRAFTFQANNPGHPLQRRFGSVEMYGPFITGSTDRHYLQYFIDKVDPQQEIINLLFDYPTFMLMLLVIICAPILLWFSWQIAKPVKALRLSADAVATGDLSVNPKLETEGVNELRQVGISFNQMVKSLQKLTSYQQRLLSDISHELKTPLTRIQLSVSLLRRRNGESNELTRIENEIHKLDTMIHDLLSLSRQQVNHHLHREIFSINKIWEDVFIDAKFELGQNNLMLNIHQQIQNPENYHINGNVSLLASAVENVIRNAKKYAKRQINVISYIENKELIFIVEDDGVGVPPDQYEEIFRPFYRVGEDRARQTGGTGLGLAIVANAIQQHKGTVSAGKSLLGGLRIKIQLPLWSE</sequence>
<keyword evidence="11 14" id="KW-1133">Transmembrane helix</keyword>
<evidence type="ECO:0000256" key="12">
    <source>
        <dbReference type="ARBA" id="ARBA00023012"/>
    </source>
</evidence>